<organism evidence="1 2">
    <name type="scientific">Shinella curvata</name>
    <dbReference type="NCBI Taxonomy" id="1817964"/>
    <lineage>
        <taxon>Bacteria</taxon>
        <taxon>Pseudomonadati</taxon>
        <taxon>Pseudomonadota</taxon>
        <taxon>Alphaproteobacteria</taxon>
        <taxon>Hyphomicrobiales</taxon>
        <taxon>Rhizobiaceae</taxon>
        <taxon>Shinella</taxon>
    </lineage>
</organism>
<dbReference type="InterPro" id="IPR002808">
    <property type="entry name" value="AdoCbi_amidolase"/>
</dbReference>
<keyword evidence="2" id="KW-1185">Reference proteome</keyword>
<dbReference type="Proteomes" id="UP001177080">
    <property type="component" value="Unassembled WGS sequence"/>
</dbReference>
<dbReference type="PANTHER" id="PTHR35336:SF5">
    <property type="entry name" value="ADENOSYLCOBINAMIDE AMIDOHYDROLASE"/>
    <property type="match status" value="1"/>
</dbReference>
<dbReference type="RefSeq" id="WP_244762056.1">
    <property type="nucleotide sequence ID" value="NZ_JALJCJ010000004.1"/>
</dbReference>
<sequence>MLQDTEGTRPAEPIAAFSIWSAAPFLVAEFDTPQNMLSWSLTRPGFVVARSVVWLEVRDSDLPIHVDPAELLRERMCREGHAEAVHLMTSRDLAHHHLASAAAGAVTSSCLATVGLSNAARIGEPFDGSAPIGTINLLAHVNASLSEAAQLEALSIVTEARTAAVMDLGLKRRGHIVTGTGTDCIVVACPCDGQEMQFAGLHTDIGLSLGRAVYDAVTEGGLQWLVERSVASEETFEPDELPKG</sequence>
<accession>A0ABT8X9S2</accession>
<name>A0ABT8X9S2_9HYPH</name>
<gene>
    <name evidence="1" type="ORF">GB928_004750</name>
</gene>
<dbReference type="InterPro" id="IPR052209">
    <property type="entry name" value="CbiZ"/>
</dbReference>
<comment type="caution">
    <text evidence="1">The sequence shown here is derived from an EMBL/GenBank/DDBJ whole genome shotgun (WGS) entry which is preliminary data.</text>
</comment>
<protein>
    <submittedName>
        <fullName evidence="1">Adenosylcobinamide amidohydrolase</fullName>
    </submittedName>
</protein>
<evidence type="ECO:0000313" key="2">
    <source>
        <dbReference type="Proteomes" id="UP001177080"/>
    </source>
</evidence>
<evidence type="ECO:0000313" key="1">
    <source>
        <dbReference type="EMBL" id="MDO6120487.1"/>
    </source>
</evidence>
<proteinExistence type="predicted"/>
<dbReference type="PANTHER" id="PTHR35336">
    <property type="entry name" value="ADENOSYLCOBINAMIDE AMIDOHYDROLASE"/>
    <property type="match status" value="1"/>
</dbReference>
<dbReference type="EMBL" id="WHSC02000002">
    <property type="protein sequence ID" value="MDO6120487.1"/>
    <property type="molecule type" value="Genomic_DNA"/>
</dbReference>
<reference evidence="1" key="1">
    <citation type="submission" date="2022-04" db="EMBL/GenBank/DDBJ databases">
        <title>Shinella lacus sp. nov., a novel member of the genus Shinella from water.</title>
        <authorList>
            <person name="Deng Y."/>
        </authorList>
    </citation>
    <scope>NUCLEOTIDE SEQUENCE</scope>
    <source>
        <strain evidence="1">JCM 31239</strain>
    </source>
</reference>
<dbReference type="Pfam" id="PF01955">
    <property type="entry name" value="CbiZ"/>
    <property type="match status" value="1"/>
</dbReference>